<dbReference type="AlphaFoldDB" id="A0A6G5QKW9"/>
<feature type="transmembrane region" description="Helical" evidence="1">
    <location>
        <begin position="101"/>
        <end position="122"/>
    </location>
</feature>
<accession>A0A6G5QKW9</accession>
<gene>
    <name evidence="2" type="ORF">CRECT_0561</name>
</gene>
<reference evidence="2 3" key="1">
    <citation type="submission" date="2016-07" db="EMBL/GenBank/DDBJ databases">
        <title>Comparative genomics of the Campylobacter concisus group.</title>
        <authorList>
            <person name="Miller W.G."/>
            <person name="Yee E."/>
            <person name="Chapman M.H."/>
            <person name="Huynh S."/>
            <person name="Bono J.L."/>
            <person name="On S.L.W."/>
            <person name="StLeger J."/>
            <person name="Foster G."/>
            <person name="Parker C.T."/>
        </authorList>
    </citation>
    <scope>NUCLEOTIDE SEQUENCE [LARGE SCALE GENOMIC DNA]</scope>
    <source>
        <strain evidence="2 3">ATCC 33238</strain>
    </source>
</reference>
<evidence type="ECO:0000313" key="2">
    <source>
        <dbReference type="EMBL" id="QCD46252.1"/>
    </source>
</evidence>
<keyword evidence="1" id="KW-0812">Transmembrane</keyword>
<evidence type="ECO:0000313" key="3">
    <source>
        <dbReference type="Proteomes" id="UP000502377"/>
    </source>
</evidence>
<dbReference type="KEGG" id="crx:CRECT_0561"/>
<keyword evidence="1" id="KW-0472">Membrane</keyword>
<evidence type="ECO:0000256" key="1">
    <source>
        <dbReference type="SAM" id="Phobius"/>
    </source>
</evidence>
<sequence length="285" mass="33919">MSGKFDAISQPDVNFAKIRVNLADKTEQNLNTTNEQDSNLNGDFQNSNLTNFSSKKFVRDYDKEPLIIKSYEGFFVKTSVLCPMFFCITILIIFDKYQANTIFVTLWLCFVFCWIFIPYYYYVVRHKFEVKFTNNFIEFYKDGKLKRKSARNDLDEIIVKPFWKLGPTKSDLGDKIFYFIIFMALLYAIGWTLAWLLALLYISNIIYKICSQLLLVGSLKRFTLFPSIIVDYPIYPKYFLYNGIILAGEYFMFQIFSDDEYQEIKTYFLDRKNIDIDKVKKYYFI</sequence>
<dbReference type="EMBL" id="CP012543">
    <property type="protein sequence ID" value="QCD46252.1"/>
    <property type="molecule type" value="Genomic_DNA"/>
</dbReference>
<name>A0A6G5QKW9_CAMRE</name>
<keyword evidence="1" id="KW-1133">Transmembrane helix</keyword>
<dbReference type="Proteomes" id="UP000502377">
    <property type="component" value="Chromosome"/>
</dbReference>
<feature type="transmembrane region" description="Helical" evidence="1">
    <location>
        <begin position="176"/>
        <end position="201"/>
    </location>
</feature>
<feature type="transmembrane region" description="Helical" evidence="1">
    <location>
        <begin position="74"/>
        <end position="94"/>
    </location>
</feature>
<dbReference type="RefSeq" id="WP_004319157.1">
    <property type="nucleotide sequence ID" value="NZ_CP012543.1"/>
</dbReference>
<protein>
    <submittedName>
        <fullName evidence="2">Putative membrane protein</fullName>
    </submittedName>
</protein>
<organism evidence="2 3">
    <name type="scientific">Campylobacter rectus</name>
    <name type="common">Wolinella recta</name>
    <dbReference type="NCBI Taxonomy" id="203"/>
    <lineage>
        <taxon>Bacteria</taxon>
        <taxon>Pseudomonadati</taxon>
        <taxon>Campylobacterota</taxon>
        <taxon>Epsilonproteobacteria</taxon>
        <taxon>Campylobacterales</taxon>
        <taxon>Campylobacteraceae</taxon>
        <taxon>Campylobacter</taxon>
    </lineage>
</organism>
<proteinExistence type="predicted"/>